<comment type="caution">
    <text evidence="2">The sequence shown here is derived from an EMBL/GenBank/DDBJ whole genome shotgun (WGS) entry which is preliminary data.</text>
</comment>
<name>A0A0B8TBB1_9SPHI</name>
<dbReference type="AlphaFoldDB" id="A0A0B8TBB1"/>
<accession>A0A0B8TBB1</accession>
<dbReference type="RefSeq" id="WP_052071934.1">
    <property type="nucleotide sequence ID" value="NZ_JJMU01000002.1"/>
</dbReference>
<evidence type="ECO:0000259" key="1">
    <source>
        <dbReference type="Pfam" id="PF14088"/>
    </source>
</evidence>
<dbReference type="PATRIC" id="fig|1229276.3.peg.278"/>
<dbReference type="eggNOG" id="ENOG5031J2R">
    <property type="taxonomic scope" value="Bacteria"/>
</dbReference>
<dbReference type="STRING" id="1229276.DI53_0269"/>
<gene>
    <name evidence="2" type="ORF">DI53_0269</name>
</gene>
<dbReference type="OrthoDB" id="1467516at2"/>
<dbReference type="InterPro" id="IPR025364">
    <property type="entry name" value="DUF4268"/>
</dbReference>
<protein>
    <recommendedName>
        <fullName evidence="1">DUF4268 domain-containing protein</fullName>
    </recommendedName>
</protein>
<sequence length="187" mass="21976">MIFYDPSCSVNSIAHAKVWFEFDSFEKKVKEKTLYSREEVKKLKEKFWTSFGQFMSLVPGEEGTKINWINYKTGIKHLYFRMEAEGKSARIGIEVSHPDEGIRALMYEQLLAYKAILHAELDEEWIWEDVHQDMYGKEIARVSLSMGGEASIFNQSDWPTLISFFKPRIIALDRFWSTAKYGFEIFK</sequence>
<evidence type="ECO:0000313" key="2">
    <source>
        <dbReference type="EMBL" id="KGE16154.1"/>
    </source>
</evidence>
<keyword evidence="3" id="KW-1185">Reference proteome</keyword>
<reference evidence="3" key="1">
    <citation type="submission" date="2014-04" db="EMBL/GenBank/DDBJ databases">
        <title>Whole-Genome optical mapping and complete genome sequence of Sphingobacterium deserti sp. nov., a new spaces isolated from desert in the west of China.</title>
        <authorList>
            <person name="Teng C."/>
            <person name="Zhou Z."/>
            <person name="Li X."/>
            <person name="Chen M."/>
            <person name="Lin M."/>
            <person name="Wang L."/>
            <person name="Su S."/>
            <person name="Zhang C."/>
            <person name="Zhang W."/>
        </authorList>
    </citation>
    <scope>NUCLEOTIDE SEQUENCE [LARGE SCALE GENOMIC DNA]</scope>
    <source>
        <strain evidence="3">ACCC05744</strain>
    </source>
</reference>
<proteinExistence type="predicted"/>
<evidence type="ECO:0000313" key="3">
    <source>
        <dbReference type="Proteomes" id="UP000031802"/>
    </source>
</evidence>
<reference evidence="2 3" key="2">
    <citation type="journal article" date="2015" name="PLoS ONE">
        <title>Whole-Genome Optical Mapping and Finished Genome Sequence of Sphingobacterium deserti sp. nov., a New Species Isolated from the Western Desert of China.</title>
        <authorList>
            <person name="Teng C."/>
            <person name="Zhou Z."/>
            <person name="Molnar I."/>
            <person name="Li X."/>
            <person name="Tang R."/>
            <person name="Chen M."/>
            <person name="Wang L."/>
            <person name="Su S."/>
            <person name="Zhang W."/>
            <person name="Lin M."/>
        </authorList>
    </citation>
    <scope>NUCLEOTIDE SEQUENCE [LARGE SCALE GENOMIC DNA]</scope>
    <source>
        <strain evidence="3">ACCC05744</strain>
    </source>
</reference>
<dbReference type="Proteomes" id="UP000031802">
    <property type="component" value="Unassembled WGS sequence"/>
</dbReference>
<feature type="domain" description="DUF4268" evidence="1">
    <location>
        <begin position="43"/>
        <end position="178"/>
    </location>
</feature>
<dbReference type="EMBL" id="JJMU01000002">
    <property type="protein sequence ID" value="KGE16154.1"/>
    <property type="molecule type" value="Genomic_DNA"/>
</dbReference>
<dbReference type="Pfam" id="PF14088">
    <property type="entry name" value="DUF4268"/>
    <property type="match status" value="1"/>
</dbReference>
<organism evidence="2 3">
    <name type="scientific">Sphingobacterium deserti</name>
    <dbReference type="NCBI Taxonomy" id="1229276"/>
    <lineage>
        <taxon>Bacteria</taxon>
        <taxon>Pseudomonadati</taxon>
        <taxon>Bacteroidota</taxon>
        <taxon>Sphingobacteriia</taxon>
        <taxon>Sphingobacteriales</taxon>
        <taxon>Sphingobacteriaceae</taxon>
        <taxon>Sphingobacterium</taxon>
    </lineage>
</organism>